<evidence type="ECO:0000313" key="3">
    <source>
        <dbReference type="EMBL" id="VYU13193.1"/>
    </source>
</evidence>
<feature type="domain" description="Lipocalin-like" evidence="2">
    <location>
        <begin position="21"/>
        <end position="148"/>
    </location>
</feature>
<reference evidence="3" key="1">
    <citation type="submission" date="2019-11" db="EMBL/GenBank/DDBJ databases">
        <authorList>
            <person name="Feng L."/>
        </authorList>
    </citation>
    <scope>NUCLEOTIDE SEQUENCE</scope>
    <source>
        <strain evidence="3">PclaraLFYP37</strain>
    </source>
</reference>
<dbReference type="AlphaFoldDB" id="A0A6N3CIT9"/>
<dbReference type="Pfam" id="PF16585">
    <property type="entry name" value="Lipocalin_8"/>
    <property type="match status" value="1"/>
</dbReference>
<proteinExistence type="predicted"/>
<dbReference type="RefSeq" id="WP_412442898.1">
    <property type="nucleotide sequence ID" value="NZ_CACRUT010000014.1"/>
</dbReference>
<dbReference type="EMBL" id="CACRUT010000014">
    <property type="protein sequence ID" value="VYU13193.1"/>
    <property type="molecule type" value="Genomic_DNA"/>
</dbReference>
<name>A0A6N3CIT9_9BACT</name>
<gene>
    <name evidence="3" type="ORF">PCLFYP37_01992</name>
</gene>
<dbReference type="Gene3D" id="2.40.128.280">
    <property type="match status" value="1"/>
</dbReference>
<protein>
    <recommendedName>
        <fullName evidence="2">Lipocalin-like domain-containing protein</fullName>
    </recommendedName>
</protein>
<dbReference type="InterPro" id="IPR024311">
    <property type="entry name" value="Lipocalin-like"/>
</dbReference>
<keyword evidence="1" id="KW-0732">Signal</keyword>
<feature type="signal peptide" evidence="1">
    <location>
        <begin position="1"/>
        <end position="28"/>
    </location>
</feature>
<sequence length="148" mass="17050">MYKINSLVFKWICFCLLVPFCLSCTDKAPEYPDLEGYWKQEWIEDKATDGQSECNRLFWAFQLGVSEIRDLGGNGYGTYVCRYDYNEGAATLRMYNFRVKGNQSQEADVDKLKHFGIPSGDVTFEVVRLDGDHMVLRSGGTSLYFRSF</sequence>
<evidence type="ECO:0000259" key="2">
    <source>
        <dbReference type="Pfam" id="PF16585"/>
    </source>
</evidence>
<accession>A0A6N3CIT9</accession>
<evidence type="ECO:0000256" key="1">
    <source>
        <dbReference type="SAM" id="SignalP"/>
    </source>
</evidence>
<feature type="chain" id="PRO_5026671122" description="Lipocalin-like domain-containing protein" evidence="1">
    <location>
        <begin position="29"/>
        <end position="148"/>
    </location>
</feature>
<organism evidence="3">
    <name type="scientific">Paraprevotella clara</name>
    <dbReference type="NCBI Taxonomy" id="454154"/>
    <lineage>
        <taxon>Bacteria</taxon>
        <taxon>Pseudomonadati</taxon>
        <taxon>Bacteroidota</taxon>
        <taxon>Bacteroidia</taxon>
        <taxon>Bacteroidales</taxon>
        <taxon>Prevotellaceae</taxon>
        <taxon>Paraprevotella</taxon>
    </lineage>
</organism>